<keyword evidence="4" id="KW-0808">Transferase</keyword>
<protein>
    <submittedName>
        <fullName evidence="9">Uncharacterized protein</fullName>
    </submittedName>
</protein>
<dbReference type="InterPro" id="IPR050297">
    <property type="entry name" value="LipidA_mod_glycosyltrf_83"/>
</dbReference>
<gene>
    <name evidence="9" type="ORF">EQG68_07660</name>
</gene>
<keyword evidence="2" id="KW-1003">Cell membrane</keyword>
<dbReference type="OrthoDB" id="1328573at2"/>
<feature type="transmembrane region" description="Helical" evidence="8">
    <location>
        <begin position="80"/>
        <end position="97"/>
    </location>
</feature>
<evidence type="ECO:0000256" key="7">
    <source>
        <dbReference type="ARBA" id="ARBA00023136"/>
    </source>
</evidence>
<keyword evidence="3" id="KW-0328">Glycosyltransferase</keyword>
<feature type="transmembrane region" description="Helical" evidence="8">
    <location>
        <begin position="25"/>
        <end position="46"/>
    </location>
</feature>
<dbReference type="PANTHER" id="PTHR33908">
    <property type="entry name" value="MANNOSYLTRANSFERASE YKCB-RELATED"/>
    <property type="match status" value="1"/>
</dbReference>
<reference evidence="10" key="1">
    <citation type="submission" date="2019-01" db="EMBL/GenBank/DDBJ databases">
        <title>Cytophagaceae bacterium strain CAR-16.</title>
        <authorList>
            <person name="Chen W.-M."/>
        </authorList>
    </citation>
    <scope>NUCLEOTIDE SEQUENCE [LARGE SCALE GENOMIC DNA]</scope>
    <source>
        <strain evidence="10">ICH-30</strain>
    </source>
</reference>
<sequence>MSNLVLFNKLKTYLYNFMTLFFKKYSNHFLLAGIGMISLLLLVVLLDIHQQTLIFPDATNYNESATNLYWYVRGHCNRPLLMAAIYGFPLVFGASEFDLYLTAQFINGVFWLMTILLMYEIFIQYVSTKVAFWLSILFICFFGISLYNFHFLAETPFLFFLVASFYFLQKYRQTKVFKWLVFALSIIVLSMLIKPASKFFALLMLLYFIRELIRNYTKKIMIVLYSSIGLCLIQAIGIKYQFGDFTISYIDSVTFYNYLFSKADCYRKGTDFDQMNNPRADYLFTFKVHDQKKIVKADIIEQLQNNKINLVKAYLHNFVWNTASANVVPITYSNINNSKRFEITKSFLIWLTKYQNRIMTILGIVLSLIMIRKYYKKDIFLLFVAVFILYIIGISGISSNQGDRFHIMTYPFTLILIANYLKSKPFFAPPQK</sequence>
<dbReference type="Proteomes" id="UP000289734">
    <property type="component" value="Unassembled WGS sequence"/>
</dbReference>
<feature type="transmembrane region" description="Helical" evidence="8">
    <location>
        <begin position="379"/>
        <end position="398"/>
    </location>
</feature>
<evidence type="ECO:0000256" key="3">
    <source>
        <dbReference type="ARBA" id="ARBA00022676"/>
    </source>
</evidence>
<evidence type="ECO:0000313" key="9">
    <source>
        <dbReference type="EMBL" id="RXR32111.1"/>
    </source>
</evidence>
<evidence type="ECO:0000313" key="10">
    <source>
        <dbReference type="Proteomes" id="UP000289734"/>
    </source>
</evidence>
<name>A0A4Q1KQ24_9FLAO</name>
<dbReference type="AlphaFoldDB" id="A0A4Q1KQ24"/>
<evidence type="ECO:0000256" key="4">
    <source>
        <dbReference type="ARBA" id="ARBA00022679"/>
    </source>
</evidence>
<feature type="transmembrane region" description="Helical" evidence="8">
    <location>
        <begin position="223"/>
        <end position="242"/>
    </location>
</feature>
<evidence type="ECO:0000256" key="5">
    <source>
        <dbReference type="ARBA" id="ARBA00022692"/>
    </source>
</evidence>
<organism evidence="9 10">
    <name type="scientific">Flavobacterium piscinae</name>
    <dbReference type="NCBI Taxonomy" id="2506424"/>
    <lineage>
        <taxon>Bacteria</taxon>
        <taxon>Pseudomonadati</taxon>
        <taxon>Bacteroidota</taxon>
        <taxon>Flavobacteriia</taxon>
        <taxon>Flavobacteriales</taxon>
        <taxon>Flavobacteriaceae</taxon>
        <taxon>Flavobacterium</taxon>
    </lineage>
</organism>
<keyword evidence="10" id="KW-1185">Reference proteome</keyword>
<accession>A0A4Q1KQ24</accession>
<feature type="transmembrane region" description="Helical" evidence="8">
    <location>
        <begin position="103"/>
        <end position="123"/>
    </location>
</feature>
<dbReference type="EMBL" id="SBKQ01000007">
    <property type="protein sequence ID" value="RXR32111.1"/>
    <property type="molecule type" value="Genomic_DNA"/>
</dbReference>
<comment type="caution">
    <text evidence="9">The sequence shown here is derived from an EMBL/GenBank/DDBJ whole genome shotgun (WGS) entry which is preliminary data.</text>
</comment>
<keyword evidence="7 8" id="KW-0472">Membrane</keyword>
<evidence type="ECO:0000256" key="8">
    <source>
        <dbReference type="SAM" id="Phobius"/>
    </source>
</evidence>
<evidence type="ECO:0000256" key="6">
    <source>
        <dbReference type="ARBA" id="ARBA00022989"/>
    </source>
</evidence>
<proteinExistence type="predicted"/>
<dbReference type="GO" id="GO:0016763">
    <property type="term" value="F:pentosyltransferase activity"/>
    <property type="evidence" value="ECO:0007669"/>
    <property type="project" value="TreeGrafter"/>
</dbReference>
<dbReference type="PANTHER" id="PTHR33908:SF11">
    <property type="entry name" value="MEMBRANE PROTEIN"/>
    <property type="match status" value="1"/>
</dbReference>
<feature type="transmembrane region" description="Helical" evidence="8">
    <location>
        <begin position="130"/>
        <end position="147"/>
    </location>
</feature>
<dbReference type="GO" id="GO:0005886">
    <property type="term" value="C:plasma membrane"/>
    <property type="evidence" value="ECO:0007669"/>
    <property type="project" value="UniProtKB-SubCell"/>
</dbReference>
<evidence type="ECO:0000256" key="2">
    <source>
        <dbReference type="ARBA" id="ARBA00022475"/>
    </source>
</evidence>
<keyword evidence="5 8" id="KW-0812">Transmembrane</keyword>
<comment type="subcellular location">
    <subcellularLocation>
        <location evidence="1">Cell membrane</location>
        <topology evidence="1">Multi-pass membrane protein</topology>
    </subcellularLocation>
</comment>
<keyword evidence="6 8" id="KW-1133">Transmembrane helix</keyword>
<evidence type="ECO:0000256" key="1">
    <source>
        <dbReference type="ARBA" id="ARBA00004651"/>
    </source>
</evidence>
<dbReference type="GO" id="GO:0009103">
    <property type="term" value="P:lipopolysaccharide biosynthetic process"/>
    <property type="evidence" value="ECO:0007669"/>
    <property type="project" value="UniProtKB-ARBA"/>
</dbReference>